<dbReference type="Gramene" id="OB08G24080.1">
    <property type="protein sequence ID" value="OB08G24080.1"/>
    <property type="gene ID" value="OB08G24080"/>
</dbReference>
<proteinExistence type="predicted"/>
<sequence length="58" mass="6761">MLPDQLYIEHNLIFLITTLQHTGVFVRTKEKVLLVEVQPSNHFVHHYTFSQTPMAAII</sequence>
<reference evidence="1" key="1">
    <citation type="journal article" date="2013" name="Nat. Commun.">
        <title>Whole-genome sequencing of Oryza brachyantha reveals mechanisms underlying Oryza genome evolution.</title>
        <authorList>
            <person name="Chen J."/>
            <person name="Huang Q."/>
            <person name="Gao D."/>
            <person name="Wang J."/>
            <person name="Lang Y."/>
            <person name="Liu T."/>
            <person name="Li B."/>
            <person name="Bai Z."/>
            <person name="Luis Goicoechea J."/>
            <person name="Liang C."/>
            <person name="Chen C."/>
            <person name="Zhang W."/>
            <person name="Sun S."/>
            <person name="Liao Y."/>
            <person name="Zhang X."/>
            <person name="Yang L."/>
            <person name="Song C."/>
            <person name="Wang M."/>
            <person name="Shi J."/>
            <person name="Liu G."/>
            <person name="Liu J."/>
            <person name="Zhou H."/>
            <person name="Zhou W."/>
            <person name="Yu Q."/>
            <person name="An N."/>
            <person name="Chen Y."/>
            <person name="Cai Q."/>
            <person name="Wang B."/>
            <person name="Liu B."/>
            <person name="Min J."/>
            <person name="Huang Y."/>
            <person name="Wu H."/>
            <person name="Li Z."/>
            <person name="Zhang Y."/>
            <person name="Yin Y."/>
            <person name="Song W."/>
            <person name="Jiang J."/>
            <person name="Jackson S.A."/>
            <person name="Wing R.A."/>
            <person name="Wang J."/>
            <person name="Chen M."/>
        </authorList>
    </citation>
    <scope>NUCLEOTIDE SEQUENCE [LARGE SCALE GENOMIC DNA]</scope>
    <source>
        <strain evidence="1">cv. IRGC 101232</strain>
    </source>
</reference>
<evidence type="ECO:0000313" key="1">
    <source>
        <dbReference type="EnsemblPlants" id="OB08G24080.1"/>
    </source>
</evidence>
<dbReference type="AlphaFoldDB" id="J3MTH8"/>
<accession>J3MTH8</accession>
<name>J3MTH8_ORYBR</name>
<dbReference type="Proteomes" id="UP000006038">
    <property type="component" value="Chromosome 8"/>
</dbReference>
<protein>
    <submittedName>
        <fullName evidence="1">Uncharacterized protein</fullName>
    </submittedName>
</protein>
<evidence type="ECO:0000313" key="2">
    <source>
        <dbReference type="Proteomes" id="UP000006038"/>
    </source>
</evidence>
<dbReference type="EnsemblPlants" id="OB08G24080.1">
    <property type="protein sequence ID" value="OB08G24080.1"/>
    <property type="gene ID" value="OB08G24080"/>
</dbReference>
<keyword evidence="2" id="KW-1185">Reference proteome</keyword>
<dbReference type="HOGENOM" id="CLU_2985179_0_0_1"/>
<reference evidence="1" key="2">
    <citation type="submission" date="2013-04" db="UniProtKB">
        <authorList>
            <consortium name="EnsemblPlants"/>
        </authorList>
    </citation>
    <scope>IDENTIFICATION</scope>
</reference>
<organism evidence="1">
    <name type="scientific">Oryza brachyantha</name>
    <name type="common">malo sina</name>
    <dbReference type="NCBI Taxonomy" id="4533"/>
    <lineage>
        <taxon>Eukaryota</taxon>
        <taxon>Viridiplantae</taxon>
        <taxon>Streptophyta</taxon>
        <taxon>Embryophyta</taxon>
        <taxon>Tracheophyta</taxon>
        <taxon>Spermatophyta</taxon>
        <taxon>Magnoliopsida</taxon>
        <taxon>Liliopsida</taxon>
        <taxon>Poales</taxon>
        <taxon>Poaceae</taxon>
        <taxon>BOP clade</taxon>
        <taxon>Oryzoideae</taxon>
        <taxon>Oryzeae</taxon>
        <taxon>Oryzinae</taxon>
        <taxon>Oryza</taxon>
    </lineage>
</organism>